<dbReference type="Proteomes" id="UP000239990">
    <property type="component" value="Unassembled WGS sequence"/>
</dbReference>
<sequence>MNVSAISPITRVAAPYPARVPLVDDTRPTFEAERLAREAAVREAALREAQRTKQAQAAWEAQRLARAREASEAARTRPAANTRTDTTADTTAHTGLRAEALAPLAADVLNPDILRDQFADARLRRALDAYAAQSDPVAQRAGNANDLGTIEGLTPLQPYRVAMANPQVELQAAVAVKAAAVAVPAVVNIGATENVTDNARYRSGAAARMS</sequence>
<protein>
    <submittedName>
        <fullName evidence="2">Uncharacterized protein</fullName>
    </submittedName>
</protein>
<dbReference type="AlphaFoldDB" id="A0A2S5GY04"/>
<feature type="compositionally biased region" description="Low complexity" evidence="1">
    <location>
        <begin position="76"/>
        <end position="93"/>
    </location>
</feature>
<feature type="compositionally biased region" description="Basic and acidic residues" evidence="1">
    <location>
        <begin position="66"/>
        <end position="75"/>
    </location>
</feature>
<comment type="caution">
    <text evidence="2">The sequence shown here is derived from an EMBL/GenBank/DDBJ whole genome shotgun (WGS) entry which is preliminary data.</text>
</comment>
<feature type="region of interest" description="Disordered" evidence="1">
    <location>
        <begin position="62"/>
        <end position="93"/>
    </location>
</feature>
<dbReference type="EMBL" id="PREU01000001">
    <property type="protein sequence ID" value="PPA77745.1"/>
    <property type="molecule type" value="Genomic_DNA"/>
</dbReference>
<evidence type="ECO:0000313" key="2">
    <source>
        <dbReference type="EMBL" id="PPA77745.1"/>
    </source>
</evidence>
<dbReference type="OrthoDB" id="8657471at2"/>
<accession>A0A2S5GY04</accession>
<reference evidence="2 3" key="1">
    <citation type="submission" date="2018-02" db="EMBL/GenBank/DDBJ databases">
        <title>Draft Genome of Achromobacter spanius stain 6.</title>
        <authorList>
            <person name="Gunasekera T.S."/>
            <person name="Radwan O."/>
            <person name="Ruiz O.N."/>
        </authorList>
    </citation>
    <scope>NUCLEOTIDE SEQUENCE [LARGE SCALE GENOMIC DNA]</scope>
    <source>
        <strain evidence="2 3">6</strain>
    </source>
</reference>
<name>A0A2S5GY04_9BURK</name>
<organism evidence="2 3">
    <name type="scientific">Achromobacter spanius</name>
    <dbReference type="NCBI Taxonomy" id="217203"/>
    <lineage>
        <taxon>Bacteria</taxon>
        <taxon>Pseudomonadati</taxon>
        <taxon>Pseudomonadota</taxon>
        <taxon>Betaproteobacteria</taxon>
        <taxon>Burkholderiales</taxon>
        <taxon>Alcaligenaceae</taxon>
        <taxon>Achromobacter</taxon>
    </lineage>
</organism>
<dbReference type="RefSeq" id="WP_104141680.1">
    <property type="nucleotide sequence ID" value="NZ_PREU01000001.1"/>
</dbReference>
<gene>
    <name evidence="2" type="ORF">C4E15_00100</name>
</gene>
<evidence type="ECO:0000256" key="1">
    <source>
        <dbReference type="SAM" id="MobiDB-lite"/>
    </source>
</evidence>
<proteinExistence type="predicted"/>
<evidence type="ECO:0000313" key="3">
    <source>
        <dbReference type="Proteomes" id="UP000239990"/>
    </source>
</evidence>